<name>A0A6N8GFG8_9MICC</name>
<dbReference type="InterPro" id="IPR005583">
    <property type="entry name" value="YaaA"/>
</dbReference>
<dbReference type="Proteomes" id="UP000436989">
    <property type="component" value="Unassembled WGS sequence"/>
</dbReference>
<dbReference type="PANTHER" id="PTHR30283:SF4">
    <property type="entry name" value="PEROXIDE STRESS RESISTANCE PROTEIN YAAA"/>
    <property type="match status" value="1"/>
</dbReference>
<dbReference type="Pfam" id="PF03883">
    <property type="entry name" value="H2O2_YaaD"/>
    <property type="match status" value="1"/>
</dbReference>
<dbReference type="PANTHER" id="PTHR30283">
    <property type="entry name" value="PEROXIDE STRESS RESPONSE PROTEIN YAAA"/>
    <property type="match status" value="1"/>
</dbReference>
<organism evidence="2 3">
    <name type="scientific">Kocuria sediminis</name>
    <dbReference type="NCBI Taxonomy" id="1038857"/>
    <lineage>
        <taxon>Bacteria</taxon>
        <taxon>Bacillati</taxon>
        <taxon>Actinomycetota</taxon>
        <taxon>Actinomycetes</taxon>
        <taxon>Micrococcales</taxon>
        <taxon>Micrococcaceae</taxon>
        <taxon>Kocuria</taxon>
    </lineage>
</organism>
<sequence>MSAVHPTRPGPCPSPHPAGRSDLIRFPPGPTVGPAAPDGGACAVARVTRLLRVLILLPPSETKTTPGSGEPVDTGTLAFPELTPAREQVLAELASASARADALDVLGVGERLRGEVERNTRLGAEPAAPALHVYTGVLYDALDPAGLTAAQREAAAASLVVVSALWGAVRPTDRIPAYRLSMGTELPRLGKLAAHWKRHLPAALGPAAEDRLVVDCRSAAYAAAWRAPRERTVGVKVVRERGGTRTVVSHMAKHTRGLLARHLVQRAADGEGLATPQDLLTAAGEHWRAELREPTARSAGELVLVLPGD</sequence>
<dbReference type="EMBL" id="WOGU01000001">
    <property type="protein sequence ID" value="MUN61901.1"/>
    <property type="molecule type" value="Genomic_DNA"/>
</dbReference>
<dbReference type="AlphaFoldDB" id="A0A6N8GFG8"/>
<accession>A0A6N8GFG8</accession>
<reference evidence="2 3" key="1">
    <citation type="submission" date="2019-12" db="EMBL/GenBank/DDBJ databases">
        <authorList>
            <person name="Shi Y."/>
        </authorList>
    </citation>
    <scope>NUCLEOTIDE SEQUENCE [LARGE SCALE GENOMIC DNA]</scope>
    <source>
        <strain evidence="2 3">JCM 17929</strain>
    </source>
</reference>
<proteinExistence type="predicted"/>
<feature type="region of interest" description="Disordered" evidence="1">
    <location>
        <begin position="1"/>
        <end position="34"/>
    </location>
</feature>
<gene>
    <name evidence="2" type="primary">yaaA</name>
    <name evidence="2" type="ORF">GMA12_01840</name>
</gene>
<protein>
    <submittedName>
        <fullName evidence="2">Peroxide stress protein YaaA</fullName>
    </submittedName>
</protein>
<evidence type="ECO:0000313" key="2">
    <source>
        <dbReference type="EMBL" id="MUN61901.1"/>
    </source>
</evidence>
<comment type="caution">
    <text evidence="2">The sequence shown here is derived from an EMBL/GenBank/DDBJ whole genome shotgun (WGS) entry which is preliminary data.</text>
</comment>
<evidence type="ECO:0000313" key="3">
    <source>
        <dbReference type="Proteomes" id="UP000436989"/>
    </source>
</evidence>
<dbReference type="GO" id="GO:0005829">
    <property type="term" value="C:cytosol"/>
    <property type="evidence" value="ECO:0007669"/>
    <property type="project" value="TreeGrafter"/>
</dbReference>
<keyword evidence="3" id="KW-1185">Reference proteome</keyword>
<dbReference type="GO" id="GO:0033194">
    <property type="term" value="P:response to hydroperoxide"/>
    <property type="evidence" value="ECO:0007669"/>
    <property type="project" value="TreeGrafter"/>
</dbReference>
<evidence type="ECO:0000256" key="1">
    <source>
        <dbReference type="SAM" id="MobiDB-lite"/>
    </source>
</evidence>